<evidence type="ECO:0000313" key="1">
    <source>
        <dbReference type="EMBL" id="KTT69551.1"/>
    </source>
</evidence>
<evidence type="ECO:0000313" key="2">
    <source>
        <dbReference type="Proteomes" id="UP000072867"/>
    </source>
</evidence>
<dbReference type="EMBL" id="LDTD01000065">
    <property type="protein sequence ID" value="KTT69551.1"/>
    <property type="molecule type" value="Genomic_DNA"/>
</dbReference>
<proteinExistence type="predicted"/>
<accession>A0A147HXE2</accession>
<name>A0A147HXE2_9SPHN</name>
<protein>
    <submittedName>
        <fullName evidence="1">Uncharacterized protein</fullName>
    </submittedName>
</protein>
<gene>
    <name evidence="1" type="ORF">NS319_10115</name>
</gene>
<dbReference type="RefSeq" id="WP_058733511.1">
    <property type="nucleotide sequence ID" value="NZ_LDTD01000065.1"/>
</dbReference>
<reference evidence="1 2" key="1">
    <citation type="journal article" date="2016" name="Front. Microbiol.">
        <title>Genomic Resource of Rice Seed Associated Bacteria.</title>
        <authorList>
            <person name="Midha S."/>
            <person name="Bansal K."/>
            <person name="Sharma S."/>
            <person name="Kumar N."/>
            <person name="Patil P.P."/>
            <person name="Chaudhry V."/>
            <person name="Patil P.B."/>
        </authorList>
    </citation>
    <scope>NUCLEOTIDE SEQUENCE [LARGE SCALE GENOMIC DNA]</scope>
    <source>
        <strain evidence="1 2">NS319</strain>
    </source>
</reference>
<dbReference type="AlphaFoldDB" id="A0A147HXE2"/>
<dbReference type="PATRIC" id="fig|33051.3.peg.3197"/>
<sequence length="252" mass="28393">MTEVHSLKFEKALFDAAPAPQRALYLMTSQLWNDVIILTRQMLSCQVPEGTDVIDAERKARLAAQILNLRLLASRLHEGQSFYKRLKRVLPSWKQELSEGAVTAIASLHSYFSGNDAPLTRLRKKIGFHADYDVFEESLGHLEGPHLEELIGDTAANTLFMSGEAANLAALPWIARTNTRREGLSLLLADAARATAWTYDACHGYHEWFLNEYVFPRTRPGVEVSAVDLHDVPAFETVRFRFFADFEPASMV</sequence>
<dbReference type="Proteomes" id="UP000072867">
    <property type="component" value="Unassembled WGS sequence"/>
</dbReference>
<comment type="caution">
    <text evidence="1">The sequence shown here is derived from an EMBL/GenBank/DDBJ whole genome shotgun (WGS) entry which is preliminary data.</text>
</comment>
<organism evidence="1 2">
    <name type="scientific">Sphingomonas sanguinis</name>
    <dbReference type="NCBI Taxonomy" id="33051"/>
    <lineage>
        <taxon>Bacteria</taxon>
        <taxon>Pseudomonadati</taxon>
        <taxon>Pseudomonadota</taxon>
        <taxon>Alphaproteobacteria</taxon>
        <taxon>Sphingomonadales</taxon>
        <taxon>Sphingomonadaceae</taxon>
        <taxon>Sphingomonas</taxon>
    </lineage>
</organism>